<feature type="compositionally biased region" description="Basic residues" evidence="1">
    <location>
        <begin position="40"/>
        <end position="53"/>
    </location>
</feature>
<dbReference type="Proteomes" id="UP000887569">
    <property type="component" value="Unplaced"/>
</dbReference>
<reference evidence="3" key="1">
    <citation type="submission" date="2022-11" db="UniProtKB">
        <authorList>
            <consortium name="WormBaseParasite"/>
        </authorList>
    </citation>
    <scope>IDENTIFICATION</scope>
</reference>
<accession>A0A915AA37</accession>
<dbReference type="PANTHER" id="PTHR31128">
    <property type="entry name" value="PROTEIN CBR-CLEC-135-RELATED"/>
    <property type="match status" value="1"/>
</dbReference>
<organism evidence="2 3">
    <name type="scientific">Parascaris univalens</name>
    <name type="common">Nematode worm</name>
    <dbReference type="NCBI Taxonomy" id="6257"/>
    <lineage>
        <taxon>Eukaryota</taxon>
        <taxon>Metazoa</taxon>
        <taxon>Ecdysozoa</taxon>
        <taxon>Nematoda</taxon>
        <taxon>Chromadorea</taxon>
        <taxon>Rhabditida</taxon>
        <taxon>Spirurina</taxon>
        <taxon>Ascaridomorpha</taxon>
        <taxon>Ascaridoidea</taxon>
        <taxon>Ascarididae</taxon>
        <taxon>Parascaris</taxon>
    </lineage>
</organism>
<dbReference type="WBParaSite" id="PgR003_g266_t02">
    <property type="protein sequence ID" value="PgR003_g266_t02"/>
    <property type="gene ID" value="PgR003_g266"/>
</dbReference>
<evidence type="ECO:0000313" key="3">
    <source>
        <dbReference type="WBParaSite" id="PgR003_g266_t02"/>
    </source>
</evidence>
<evidence type="ECO:0000313" key="2">
    <source>
        <dbReference type="Proteomes" id="UP000887569"/>
    </source>
</evidence>
<protein>
    <submittedName>
        <fullName evidence="3">Tudor domain-containing protein</fullName>
    </submittedName>
</protein>
<proteinExistence type="predicted"/>
<feature type="compositionally biased region" description="Basic and acidic residues" evidence="1">
    <location>
        <begin position="108"/>
        <end position="118"/>
    </location>
</feature>
<keyword evidence="2" id="KW-1185">Reference proteome</keyword>
<sequence>MSLSDLDEKKFIPLDGREIAYCSHDAHYQNEKRVGEVKRVEHRRSDKRARSRSKGSPASCTTTHTFFESVENCFPLLHIKHEDIVGEHSSDTVDCSDDECTSPAPSSEDIRSDQDNEKAYNGTDMSFLVRPYCKENGAGKVTRKLPWEPADKMSDARSIRSARHFYIGATTPKKAEDYAHECTSFRIYHALHESTEESLQKMQIGANESIPAALQLYIVYRTSSGDFCHYKIVDVSSDPSERMFTVDYGDPDSPRFISLYSLARYYSVYASLHSDCDNGAVQADIFPCWIKNDQDNNKGTHTWSSF</sequence>
<feature type="region of interest" description="Disordered" evidence="1">
    <location>
        <begin position="90"/>
        <end position="121"/>
    </location>
</feature>
<feature type="region of interest" description="Disordered" evidence="1">
    <location>
        <begin position="38"/>
        <end position="61"/>
    </location>
</feature>
<dbReference type="PANTHER" id="PTHR31128:SF9">
    <property type="entry name" value="DUF3444 DOMAIN-CONTAINING PROTEIN-RELATED"/>
    <property type="match status" value="1"/>
</dbReference>
<evidence type="ECO:0000256" key="1">
    <source>
        <dbReference type="SAM" id="MobiDB-lite"/>
    </source>
</evidence>
<name>A0A915AA37_PARUN</name>
<dbReference type="AlphaFoldDB" id="A0A915AA37"/>